<accession>A0A506PG40</accession>
<evidence type="ECO:0000313" key="3">
    <source>
        <dbReference type="Proteomes" id="UP000317332"/>
    </source>
</evidence>
<organism evidence="2 3">
    <name type="scientific">Paucihalobacter ruber</name>
    <dbReference type="NCBI Taxonomy" id="2567861"/>
    <lineage>
        <taxon>Bacteria</taxon>
        <taxon>Pseudomonadati</taxon>
        <taxon>Bacteroidota</taxon>
        <taxon>Flavobacteriia</taxon>
        <taxon>Flavobacteriales</taxon>
        <taxon>Flavobacteriaceae</taxon>
        <taxon>Paucihalobacter</taxon>
    </lineage>
</organism>
<keyword evidence="3" id="KW-1185">Reference proteome</keyword>
<comment type="caution">
    <text evidence="2">The sequence shown here is derived from an EMBL/GenBank/DDBJ whole genome shotgun (WGS) entry which is preliminary data.</text>
</comment>
<name>A0A506PG40_9FLAO</name>
<keyword evidence="1" id="KW-1133">Transmembrane helix</keyword>
<dbReference type="EMBL" id="VHIQ01000005">
    <property type="protein sequence ID" value="TPV32806.1"/>
    <property type="molecule type" value="Genomic_DNA"/>
</dbReference>
<evidence type="ECO:0000256" key="1">
    <source>
        <dbReference type="SAM" id="Phobius"/>
    </source>
</evidence>
<proteinExistence type="predicted"/>
<reference evidence="2 3" key="1">
    <citation type="submission" date="2019-06" db="EMBL/GenBank/DDBJ databases">
        <title>Flavobacteriaceae Paucihalobacterium erythroidium CWB-1, complete genome.</title>
        <authorList>
            <person name="Wu S."/>
        </authorList>
    </citation>
    <scope>NUCLEOTIDE SEQUENCE [LARGE SCALE GENOMIC DNA]</scope>
    <source>
        <strain evidence="2 3">CWB-1</strain>
    </source>
</reference>
<dbReference type="OrthoDB" id="821805at2"/>
<dbReference type="RefSeq" id="WP_140990553.1">
    <property type="nucleotide sequence ID" value="NZ_VHIQ01000005.1"/>
</dbReference>
<evidence type="ECO:0000313" key="2">
    <source>
        <dbReference type="EMBL" id="TPV32806.1"/>
    </source>
</evidence>
<protein>
    <submittedName>
        <fullName evidence="2">Uncharacterized protein</fullName>
    </submittedName>
</protein>
<dbReference type="Proteomes" id="UP000317332">
    <property type="component" value="Unassembled WGS sequence"/>
</dbReference>
<feature type="transmembrane region" description="Helical" evidence="1">
    <location>
        <begin position="21"/>
        <end position="42"/>
    </location>
</feature>
<dbReference type="Pfam" id="PF19578">
    <property type="entry name" value="DUF6090"/>
    <property type="match status" value="1"/>
</dbReference>
<gene>
    <name evidence="2" type="ORF">FJ651_10850</name>
</gene>
<keyword evidence="1" id="KW-0812">Transmembrane</keyword>
<dbReference type="AlphaFoldDB" id="A0A506PG40"/>
<keyword evidence="1" id="KW-0472">Membrane</keyword>
<sequence length="231" mass="26719">MIKIFRNIRQNLLNEGKTTKYFKYAIGEIILVVIGILIALSINNWNEANKNAKREHAFLINLQEDLRSDSLRLSEIKEKLKIAVSYKKVFEREMKGTVTDPDSLTAHFMKQYNILIDFVPNSTTVDELSNNGLNLISNPSLRRQIVAIYNTYDELILKLKIGWEKGQLVVNYVSHNFENINIPTEAEIRNLLKDKFYVNQTHMNFLGTQLTAVDQALQQCEETLLMIQNNL</sequence>
<dbReference type="InterPro" id="IPR045749">
    <property type="entry name" value="DUF6090"/>
</dbReference>